<evidence type="ECO:0000313" key="1">
    <source>
        <dbReference type="EMBL" id="KAF6147516.1"/>
    </source>
</evidence>
<comment type="caution">
    <text evidence="1">The sequence shown here is derived from an EMBL/GenBank/DDBJ whole genome shotgun (WGS) entry which is preliminary data.</text>
</comment>
<dbReference type="EMBL" id="JACGCM010001899">
    <property type="protein sequence ID" value="KAF6147516.1"/>
    <property type="molecule type" value="Genomic_DNA"/>
</dbReference>
<proteinExistence type="predicted"/>
<dbReference type="Proteomes" id="UP000541444">
    <property type="component" value="Unassembled WGS sequence"/>
</dbReference>
<keyword evidence="2" id="KW-1185">Reference proteome</keyword>
<reference evidence="1 2" key="1">
    <citation type="journal article" date="2020" name="IScience">
        <title>Genome Sequencing of the Endangered Kingdonia uniflora (Circaeasteraceae, Ranunculales) Reveals Potential Mechanisms of Evolutionary Specialization.</title>
        <authorList>
            <person name="Sun Y."/>
            <person name="Deng T."/>
            <person name="Zhang A."/>
            <person name="Moore M.J."/>
            <person name="Landis J.B."/>
            <person name="Lin N."/>
            <person name="Zhang H."/>
            <person name="Zhang X."/>
            <person name="Huang J."/>
            <person name="Zhang X."/>
            <person name="Sun H."/>
            <person name="Wang H."/>
        </authorList>
    </citation>
    <scope>NUCLEOTIDE SEQUENCE [LARGE SCALE GENOMIC DNA]</scope>
    <source>
        <strain evidence="1">TB1705</strain>
        <tissue evidence="1">Leaf</tissue>
    </source>
</reference>
<dbReference type="PANTHER" id="PTHR33566">
    <property type="entry name" value="EN/SPM-LIKE TRANSPOSON-RELATED"/>
    <property type="match status" value="1"/>
</dbReference>
<sequence>MDGIYVVICQEELRPYVGDFVANDPQRRLALLKPRLSTGECSHGFIGFTVNMINLESQKCNLPFHV</sequence>
<dbReference type="OrthoDB" id="10036779at2759"/>
<organism evidence="1 2">
    <name type="scientific">Kingdonia uniflora</name>
    <dbReference type="NCBI Taxonomy" id="39325"/>
    <lineage>
        <taxon>Eukaryota</taxon>
        <taxon>Viridiplantae</taxon>
        <taxon>Streptophyta</taxon>
        <taxon>Embryophyta</taxon>
        <taxon>Tracheophyta</taxon>
        <taxon>Spermatophyta</taxon>
        <taxon>Magnoliopsida</taxon>
        <taxon>Ranunculales</taxon>
        <taxon>Circaeasteraceae</taxon>
        <taxon>Kingdonia</taxon>
    </lineage>
</organism>
<dbReference type="PANTHER" id="PTHR33566:SF6">
    <property type="entry name" value="PROTEIN DEFECTIVE IN MERISTEM SILENCING 3"/>
    <property type="match status" value="1"/>
</dbReference>
<protein>
    <submittedName>
        <fullName evidence="1">Uncharacterized protein</fullName>
    </submittedName>
</protein>
<gene>
    <name evidence="1" type="ORF">GIB67_014655</name>
</gene>
<dbReference type="AlphaFoldDB" id="A0A7J7LXZ3"/>
<evidence type="ECO:0000313" key="2">
    <source>
        <dbReference type="Proteomes" id="UP000541444"/>
    </source>
</evidence>
<accession>A0A7J7LXZ3</accession>
<name>A0A7J7LXZ3_9MAGN</name>